<dbReference type="PROSITE" id="PS50011">
    <property type="entry name" value="PROTEIN_KINASE_DOM"/>
    <property type="match status" value="1"/>
</dbReference>
<dbReference type="InterPro" id="IPR051334">
    <property type="entry name" value="SRPK"/>
</dbReference>
<organism evidence="11 12">
    <name type="scientific">Cercophora scortea</name>
    <dbReference type="NCBI Taxonomy" id="314031"/>
    <lineage>
        <taxon>Eukaryota</taxon>
        <taxon>Fungi</taxon>
        <taxon>Dikarya</taxon>
        <taxon>Ascomycota</taxon>
        <taxon>Pezizomycotina</taxon>
        <taxon>Sordariomycetes</taxon>
        <taxon>Sordariomycetidae</taxon>
        <taxon>Sordariales</taxon>
        <taxon>Lasiosphaeriaceae</taxon>
        <taxon>Cercophora</taxon>
    </lineage>
</organism>
<evidence type="ECO:0000259" key="10">
    <source>
        <dbReference type="PROSITE" id="PS50011"/>
    </source>
</evidence>
<dbReference type="SUPFAM" id="SSF56112">
    <property type="entry name" value="Protein kinase-like (PK-like)"/>
    <property type="match status" value="1"/>
</dbReference>
<sequence>MGFESQKDYLPGKFHPVHLGDVLNERYHIFRKLGSGGQATVWLARDKSVQERRFVAVKVFSEKSSGNELRLKEVLGRLSPQPSHPGSKHVELALDSFVVHGPNGQHFCKVLEPLGPSLSGVLENAFDRRADLNEPEAWLGKVLEGDTWSAKVAKRACWQILLGLDYLHSQRIAHRDIQPANVCLALDYDLSSLSENEIQKAVWPTETKVEDPLPEPISPQGSGDSFDNWESSSDDSVGDLFWKHEREEREKFEAAQWQAFEADPGDALAEPHSAAWKKANFLNSRSCITGLIQGPNGTLPKPGELRYIVGSWPLENIHSGFDDAETPPRLVLVDLGFACAFDECEKHPLHNLSDYRPPEGMLGIPTTHKVDIFSAGLLFWEIVMLRRLVEGRCGSDDPERIYQKNRQLRDLALRLGPMPATLRDMWPDSDGFVDAAGNALDMKEDLEDNGEPWGPDDFEYGDIWHHAGRRKPLDMDEEEMRVFVHLLLQMMRWDPKERPSTSELLRHEWFKKFQ</sequence>
<comment type="caution">
    <text evidence="11">The sequence shown here is derived from an EMBL/GenBank/DDBJ whole genome shotgun (WGS) entry which is preliminary data.</text>
</comment>
<dbReference type="GO" id="GO:0000245">
    <property type="term" value="P:spliceosomal complex assembly"/>
    <property type="evidence" value="ECO:0007669"/>
    <property type="project" value="TreeGrafter"/>
</dbReference>
<evidence type="ECO:0000313" key="12">
    <source>
        <dbReference type="Proteomes" id="UP001286456"/>
    </source>
</evidence>
<keyword evidence="3" id="KW-0808">Transferase</keyword>
<keyword evidence="6" id="KW-0067">ATP-binding</keyword>
<proteinExistence type="predicted"/>
<keyword evidence="2" id="KW-0723">Serine/threonine-protein kinase</keyword>
<evidence type="ECO:0000256" key="5">
    <source>
        <dbReference type="ARBA" id="ARBA00022777"/>
    </source>
</evidence>
<reference evidence="11" key="2">
    <citation type="submission" date="2023-06" db="EMBL/GenBank/DDBJ databases">
        <authorList>
            <consortium name="Lawrence Berkeley National Laboratory"/>
            <person name="Haridas S."/>
            <person name="Hensen N."/>
            <person name="Bonometti L."/>
            <person name="Westerberg I."/>
            <person name="Brannstrom I.O."/>
            <person name="Guillou S."/>
            <person name="Cros-Aarteil S."/>
            <person name="Calhoun S."/>
            <person name="Kuo A."/>
            <person name="Mondo S."/>
            <person name="Pangilinan J."/>
            <person name="Riley R."/>
            <person name="Labutti K."/>
            <person name="Andreopoulos B."/>
            <person name="Lipzen A."/>
            <person name="Chen C."/>
            <person name="Yanf M."/>
            <person name="Daum C."/>
            <person name="Ng V."/>
            <person name="Clum A."/>
            <person name="Steindorff A."/>
            <person name="Ohm R."/>
            <person name="Martin F."/>
            <person name="Silar P."/>
            <person name="Natvig D."/>
            <person name="Lalanne C."/>
            <person name="Gautier V."/>
            <person name="Ament-Velasquez S.L."/>
            <person name="Kruys A."/>
            <person name="Hutchinson M.I."/>
            <person name="Powell A.J."/>
            <person name="Barry K."/>
            <person name="Miller A.N."/>
            <person name="Grigoriev I.V."/>
            <person name="Debuchy R."/>
            <person name="Gladieux P."/>
            <person name="Thoren M.H."/>
            <person name="Johannesson H."/>
        </authorList>
    </citation>
    <scope>NUCLEOTIDE SEQUENCE</scope>
    <source>
        <strain evidence="11">SMH4131-1</strain>
    </source>
</reference>
<dbReference type="Pfam" id="PF00069">
    <property type="entry name" value="Pkinase"/>
    <property type="match status" value="2"/>
</dbReference>
<evidence type="ECO:0000256" key="4">
    <source>
        <dbReference type="ARBA" id="ARBA00022741"/>
    </source>
</evidence>
<evidence type="ECO:0000256" key="3">
    <source>
        <dbReference type="ARBA" id="ARBA00022679"/>
    </source>
</evidence>
<gene>
    <name evidence="11" type="ORF">B0T19DRAFT_479795</name>
</gene>
<evidence type="ECO:0000256" key="1">
    <source>
        <dbReference type="ARBA" id="ARBA00012513"/>
    </source>
</evidence>
<evidence type="ECO:0000256" key="6">
    <source>
        <dbReference type="ARBA" id="ARBA00022840"/>
    </source>
</evidence>
<name>A0AAE0I3V0_9PEZI</name>
<dbReference type="GO" id="GO:0004674">
    <property type="term" value="F:protein serine/threonine kinase activity"/>
    <property type="evidence" value="ECO:0007669"/>
    <property type="project" value="UniProtKB-KW"/>
</dbReference>
<dbReference type="PANTHER" id="PTHR47634">
    <property type="entry name" value="PROTEIN KINASE DOMAIN-CONTAINING PROTEIN-RELATED"/>
    <property type="match status" value="1"/>
</dbReference>
<evidence type="ECO:0000313" key="11">
    <source>
        <dbReference type="EMBL" id="KAK3317789.1"/>
    </source>
</evidence>
<dbReference type="Gene3D" id="3.30.200.20">
    <property type="entry name" value="Phosphorylase Kinase, domain 1"/>
    <property type="match status" value="1"/>
</dbReference>
<comment type="catalytic activity">
    <reaction evidence="8">
        <text>L-seryl-[protein] + ATP = O-phospho-L-seryl-[protein] + ADP + H(+)</text>
        <dbReference type="Rhea" id="RHEA:17989"/>
        <dbReference type="Rhea" id="RHEA-COMP:9863"/>
        <dbReference type="Rhea" id="RHEA-COMP:11604"/>
        <dbReference type="ChEBI" id="CHEBI:15378"/>
        <dbReference type="ChEBI" id="CHEBI:29999"/>
        <dbReference type="ChEBI" id="CHEBI:30616"/>
        <dbReference type="ChEBI" id="CHEBI:83421"/>
        <dbReference type="ChEBI" id="CHEBI:456216"/>
        <dbReference type="EC" id="2.7.11.1"/>
    </reaction>
</comment>
<feature type="compositionally biased region" description="Polar residues" evidence="9">
    <location>
        <begin position="219"/>
        <end position="231"/>
    </location>
</feature>
<evidence type="ECO:0000256" key="7">
    <source>
        <dbReference type="ARBA" id="ARBA00047899"/>
    </source>
</evidence>
<evidence type="ECO:0000256" key="9">
    <source>
        <dbReference type="SAM" id="MobiDB-lite"/>
    </source>
</evidence>
<feature type="domain" description="Protein kinase" evidence="10">
    <location>
        <begin position="27"/>
        <end position="510"/>
    </location>
</feature>
<protein>
    <recommendedName>
        <fullName evidence="1">non-specific serine/threonine protein kinase</fullName>
        <ecNumber evidence="1">2.7.11.1</ecNumber>
    </recommendedName>
</protein>
<evidence type="ECO:0000256" key="2">
    <source>
        <dbReference type="ARBA" id="ARBA00022527"/>
    </source>
</evidence>
<comment type="catalytic activity">
    <reaction evidence="7">
        <text>L-threonyl-[protein] + ATP = O-phospho-L-threonyl-[protein] + ADP + H(+)</text>
        <dbReference type="Rhea" id="RHEA:46608"/>
        <dbReference type="Rhea" id="RHEA-COMP:11060"/>
        <dbReference type="Rhea" id="RHEA-COMP:11605"/>
        <dbReference type="ChEBI" id="CHEBI:15378"/>
        <dbReference type="ChEBI" id="CHEBI:30013"/>
        <dbReference type="ChEBI" id="CHEBI:30616"/>
        <dbReference type="ChEBI" id="CHEBI:61977"/>
        <dbReference type="ChEBI" id="CHEBI:456216"/>
        <dbReference type="EC" id="2.7.11.1"/>
    </reaction>
</comment>
<keyword evidence="4" id="KW-0547">Nucleotide-binding</keyword>
<evidence type="ECO:0000256" key="8">
    <source>
        <dbReference type="ARBA" id="ARBA00048679"/>
    </source>
</evidence>
<accession>A0AAE0I3V0</accession>
<reference evidence="11" key="1">
    <citation type="journal article" date="2023" name="Mol. Phylogenet. Evol.">
        <title>Genome-scale phylogeny and comparative genomics of the fungal order Sordariales.</title>
        <authorList>
            <person name="Hensen N."/>
            <person name="Bonometti L."/>
            <person name="Westerberg I."/>
            <person name="Brannstrom I.O."/>
            <person name="Guillou S."/>
            <person name="Cros-Aarteil S."/>
            <person name="Calhoun S."/>
            <person name="Haridas S."/>
            <person name="Kuo A."/>
            <person name="Mondo S."/>
            <person name="Pangilinan J."/>
            <person name="Riley R."/>
            <person name="LaButti K."/>
            <person name="Andreopoulos B."/>
            <person name="Lipzen A."/>
            <person name="Chen C."/>
            <person name="Yan M."/>
            <person name="Daum C."/>
            <person name="Ng V."/>
            <person name="Clum A."/>
            <person name="Steindorff A."/>
            <person name="Ohm R.A."/>
            <person name="Martin F."/>
            <person name="Silar P."/>
            <person name="Natvig D.O."/>
            <person name="Lalanne C."/>
            <person name="Gautier V."/>
            <person name="Ament-Velasquez S.L."/>
            <person name="Kruys A."/>
            <person name="Hutchinson M.I."/>
            <person name="Powell A.J."/>
            <person name="Barry K."/>
            <person name="Miller A.N."/>
            <person name="Grigoriev I.V."/>
            <person name="Debuchy R."/>
            <person name="Gladieux P."/>
            <person name="Hiltunen Thoren M."/>
            <person name="Johannesson H."/>
        </authorList>
    </citation>
    <scope>NUCLEOTIDE SEQUENCE</scope>
    <source>
        <strain evidence="11">SMH4131-1</strain>
    </source>
</reference>
<keyword evidence="12" id="KW-1185">Reference proteome</keyword>
<dbReference type="Gene3D" id="1.10.510.10">
    <property type="entry name" value="Transferase(Phosphotransferase) domain 1"/>
    <property type="match status" value="1"/>
</dbReference>
<dbReference type="Proteomes" id="UP001286456">
    <property type="component" value="Unassembled WGS sequence"/>
</dbReference>
<dbReference type="GO" id="GO:0050684">
    <property type="term" value="P:regulation of mRNA processing"/>
    <property type="evidence" value="ECO:0007669"/>
    <property type="project" value="TreeGrafter"/>
</dbReference>
<dbReference type="EC" id="2.7.11.1" evidence="1"/>
<dbReference type="PANTHER" id="PTHR47634:SF9">
    <property type="entry name" value="PROTEIN KINASE DOMAIN-CONTAINING PROTEIN-RELATED"/>
    <property type="match status" value="1"/>
</dbReference>
<dbReference type="InterPro" id="IPR000719">
    <property type="entry name" value="Prot_kinase_dom"/>
</dbReference>
<dbReference type="AlphaFoldDB" id="A0AAE0I3V0"/>
<feature type="region of interest" description="Disordered" evidence="9">
    <location>
        <begin position="209"/>
        <end position="233"/>
    </location>
</feature>
<dbReference type="GO" id="GO:0005524">
    <property type="term" value="F:ATP binding"/>
    <property type="evidence" value="ECO:0007669"/>
    <property type="project" value="UniProtKB-KW"/>
</dbReference>
<keyword evidence="5 11" id="KW-0418">Kinase</keyword>
<dbReference type="InterPro" id="IPR011009">
    <property type="entry name" value="Kinase-like_dom_sf"/>
</dbReference>
<dbReference type="EMBL" id="JAUEPO010000007">
    <property type="protein sequence ID" value="KAK3317789.1"/>
    <property type="molecule type" value="Genomic_DNA"/>
</dbReference>
<dbReference type="SMART" id="SM00220">
    <property type="entry name" value="S_TKc"/>
    <property type="match status" value="1"/>
</dbReference>